<organism evidence="2 3">
    <name type="scientific">Saccharomonospora xinjiangensis XJ-54</name>
    <dbReference type="NCBI Taxonomy" id="882086"/>
    <lineage>
        <taxon>Bacteria</taxon>
        <taxon>Bacillati</taxon>
        <taxon>Actinomycetota</taxon>
        <taxon>Actinomycetes</taxon>
        <taxon>Pseudonocardiales</taxon>
        <taxon>Pseudonocardiaceae</taxon>
        <taxon>Saccharomonospora</taxon>
    </lineage>
</organism>
<feature type="transmembrane region" description="Helical" evidence="1">
    <location>
        <begin position="6"/>
        <end position="24"/>
    </location>
</feature>
<evidence type="ECO:0000313" key="2">
    <source>
        <dbReference type="EMBL" id="EID52809.1"/>
    </source>
</evidence>
<dbReference type="RefSeq" id="WP_006236914.1">
    <property type="nucleotide sequence ID" value="NZ_JH636049.1"/>
</dbReference>
<evidence type="ECO:0000256" key="1">
    <source>
        <dbReference type="SAM" id="Phobius"/>
    </source>
</evidence>
<dbReference type="HOGENOM" id="CLU_911814_0_0_11"/>
<evidence type="ECO:0000313" key="3">
    <source>
        <dbReference type="Proteomes" id="UP000004691"/>
    </source>
</evidence>
<dbReference type="AlphaFoldDB" id="I0UY56"/>
<dbReference type="Proteomes" id="UP000004691">
    <property type="component" value="Unassembled WGS sequence"/>
</dbReference>
<keyword evidence="1" id="KW-0812">Transmembrane</keyword>
<dbReference type="eggNOG" id="ENOG503280K">
    <property type="taxonomic scope" value="Bacteria"/>
</dbReference>
<keyword evidence="1" id="KW-0472">Membrane</keyword>
<reference evidence="2 3" key="1">
    <citation type="submission" date="2012-01" db="EMBL/GenBank/DDBJ databases">
        <title>Improved High-Quality Draft sequence of Saccharomonospora xinjiangensis XJ-54.</title>
        <authorList>
            <consortium name="US DOE Joint Genome Institute"/>
            <person name="Lucas S."/>
            <person name="Han J."/>
            <person name="Lapidus A."/>
            <person name="Cheng J.-F."/>
            <person name="Goodwin L."/>
            <person name="Pitluck S."/>
            <person name="Peters L."/>
            <person name="Mikhailova N."/>
            <person name="Teshima H."/>
            <person name="Detter J.C."/>
            <person name="Han C."/>
            <person name="Tapia R."/>
            <person name="Land M."/>
            <person name="Hauser L."/>
            <person name="Kyrpides N."/>
            <person name="Ivanova N."/>
            <person name="Pagani I."/>
            <person name="Brambilla E.-M."/>
            <person name="Klenk H.-P."/>
            <person name="Woyke T."/>
        </authorList>
    </citation>
    <scope>NUCLEOTIDE SEQUENCE [LARGE SCALE GENOMIC DNA]</scope>
    <source>
        <strain evidence="2 3">XJ-54</strain>
    </source>
</reference>
<proteinExistence type="predicted"/>
<sequence>MTVVWIVVGVVAVLVVGGVLWWRFRDPLRGEDFYRFHAEQKWAWERQLDEEAEKAFMAGLEAYDDEHSSVFLHREEGVLRVSEPPMLISLYLLTARFRDMGEAAIADPVTAVRQLIDDADHKETGGVLHLRSRWLPDGEIDGMDKYEITSQMMSATHAQGVTNHAVGGYGDEDYGYGVCAVLPELPEHVREMEDEAFAHSNSSPIENRLDVIKAVVQEPEPEFVAGLEKADAEKSKYTNAFMYDYGRVLLEYQVLRHRMPGAQASDVFGAAMARMLLDQEPGITWTRPPSRAQFDLAVALLSTRG</sequence>
<dbReference type="EMBL" id="JH636049">
    <property type="protein sequence ID" value="EID52809.1"/>
    <property type="molecule type" value="Genomic_DNA"/>
</dbReference>
<keyword evidence="1" id="KW-1133">Transmembrane helix</keyword>
<dbReference type="OrthoDB" id="3532134at2"/>
<protein>
    <submittedName>
        <fullName evidence="2">Uncharacterized protein</fullName>
    </submittedName>
</protein>
<gene>
    <name evidence="2" type="ORF">SacxiDRAFT_0534</name>
</gene>
<name>I0UY56_9PSEU</name>
<keyword evidence="3" id="KW-1185">Reference proteome</keyword>
<accession>I0UY56</accession>